<evidence type="ECO:0000313" key="6">
    <source>
        <dbReference type="Proteomes" id="UP001378592"/>
    </source>
</evidence>
<gene>
    <name evidence="5" type="ORF">R5R35_014775</name>
</gene>
<dbReference type="AlphaFoldDB" id="A0AAN9W2K8"/>
<keyword evidence="3" id="KW-0967">Endosome</keyword>
<dbReference type="PANTHER" id="PTHR22761">
    <property type="entry name" value="CHARGED MULTIVESICULAR BODY PROTEIN"/>
    <property type="match status" value="1"/>
</dbReference>
<dbReference type="Gene3D" id="6.10.250.1710">
    <property type="match status" value="1"/>
</dbReference>
<dbReference type="Gene3D" id="1.10.287.1060">
    <property type="entry name" value="ESAT-6-like"/>
    <property type="match status" value="1"/>
</dbReference>
<evidence type="ECO:0000313" key="5">
    <source>
        <dbReference type="EMBL" id="KAK7867993.1"/>
    </source>
</evidence>
<evidence type="ECO:0000256" key="4">
    <source>
        <dbReference type="SAM" id="MobiDB-lite"/>
    </source>
</evidence>
<sequence>MNLFRTSNKDKTGSVSVPDAIQKLRDIELLLQKKQDFLETKIKKEENLARRHAKTNKTLALQALRRKKRYETYLQQVDGTLTTVEMQRETLEGAHTDKLVVESMKVASQALKTANKKLNVDEVHNVMDDLAEERDKALEVSEAISKPVGFGFDDIDEDDLLKELEEMEQEEVDQQLLNVELPSTSQDVPASTSKRKERDRPRDDDEAELAAMGQWAS</sequence>
<name>A0AAN9W2K8_9ORTH</name>
<accession>A0AAN9W2K8</accession>
<dbReference type="Pfam" id="PF03357">
    <property type="entry name" value="Snf7"/>
    <property type="match status" value="1"/>
</dbReference>
<evidence type="ECO:0000256" key="3">
    <source>
        <dbReference type="ARBA" id="ARBA00022753"/>
    </source>
</evidence>
<dbReference type="EMBL" id="JAZDUA010000103">
    <property type="protein sequence ID" value="KAK7867993.1"/>
    <property type="molecule type" value="Genomic_DNA"/>
</dbReference>
<proteinExistence type="inferred from homology"/>
<organism evidence="5 6">
    <name type="scientific">Gryllus longicercus</name>
    <dbReference type="NCBI Taxonomy" id="2509291"/>
    <lineage>
        <taxon>Eukaryota</taxon>
        <taxon>Metazoa</taxon>
        <taxon>Ecdysozoa</taxon>
        <taxon>Arthropoda</taxon>
        <taxon>Hexapoda</taxon>
        <taxon>Insecta</taxon>
        <taxon>Pterygota</taxon>
        <taxon>Neoptera</taxon>
        <taxon>Polyneoptera</taxon>
        <taxon>Orthoptera</taxon>
        <taxon>Ensifera</taxon>
        <taxon>Gryllidea</taxon>
        <taxon>Grylloidea</taxon>
        <taxon>Gryllidae</taxon>
        <taxon>Gryllinae</taxon>
        <taxon>Gryllus</taxon>
    </lineage>
</organism>
<comment type="caution">
    <text evidence="5">The sequence shown here is derived from an EMBL/GenBank/DDBJ whole genome shotgun (WGS) entry which is preliminary data.</text>
</comment>
<dbReference type="Proteomes" id="UP001378592">
    <property type="component" value="Unassembled WGS sequence"/>
</dbReference>
<dbReference type="PANTHER" id="PTHR22761:SF10">
    <property type="entry name" value="GH13992P"/>
    <property type="match status" value="1"/>
</dbReference>
<evidence type="ECO:0008006" key="7">
    <source>
        <dbReference type="Google" id="ProtNLM"/>
    </source>
</evidence>
<dbReference type="InterPro" id="IPR005024">
    <property type="entry name" value="Snf7_fam"/>
</dbReference>
<dbReference type="GO" id="GO:0032511">
    <property type="term" value="P:late endosome to vacuole transport via multivesicular body sorting pathway"/>
    <property type="evidence" value="ECO:0007669"/>
    <property type="project" value="TreeGrafter"/>
</dbReference>
<evidence type="ECO:0000256" key="2">
    <source>
        <dbReference type="ARBA" id="ARBA00006190"/>
    </source>
</evidence>
<feature type="region of interest" description="Disordered" evidence="4">
    <location>
        <begin position="167"/>
        <end position="217"/>
    </location>
</feature>
<dbReference type="GO" id="GO:0005771">
    <property type="term" value="C:multivesicular body"/>
    <property type="evidence" value="ECO:0007669"/>
    <property type="project" value="TreeGrafter"/>
</dbReference>
<reference evidence="5 6" key="1">
    <citation type="submission" date="2024-03" db="EMBL/GenBank/DDBJ databases">
        <title>The genome assembly and annotation of the cricket Gryllus longicercus Weissman &amp; Gray.</title>
        <authorList>
            <person name="Szrajer S."/>
            <person name="Gray D."/>
            <person name="Ylla G."/>
        </authorList>
    </citation>
    <scope>NUCLEOTIDE SEQUENCE [LARGE SCALE GENOMIC DNA]</scope>
    <source>
        <strain evidence="5">DAG 2021-001</strain>
        <tissue evidence="5">Whole body minus gut</tissue>
    </source>
</reference>
<evidence type="ECO:0000256" key="1">
    <source>
        <dbReference type="ARBA" id="ARBA00004177"/>
    </source>
</evidence>
<feature type="compositionally biased region" description="Polar residues" evidence="4">
    <location>
        <begin position="181"/>
        <end position="192"/>
    </location>
</feature>
<feature type="compositionally biased region" description="Basic and acidic residues" evidence="4">
    <location>
        <begin position="194"/>
        <end position="203"/>
    </location>
</feature>
<comment type="subcellular location">
    <subcellularLocation>
        <location evidence="1">Endosome</location>
    </subcellularLocation>
</comment>
<dbReference type="GO" id="GO:0006900">
    <property type="term" value="P:vesicle budding from membrane"/>
    <property type="evidence" value="ECO:0007669"/>
    <property type="project" value="TreeGrafter"/>
</dbReference>
<dbReference type="GO" id="GO:0000815">
    <property type="term" value="C:ESCRT III complex"/>
    <property type="evidence" value="ECO:0007669"/>
    <property type="project" value="TreeGrafter"/>
</dbReference>
<dbReference type="GO" id="GO:0009898">
    <property type="term" value="C:cytoplasmic side of plasma membrane"/>
    <property type="evidence" value="ECO:0007669"/>
    <property type="project" value="TreeGrafter"/>
</dbReference>
<protein>
    <recommendedName>
        <fullName evidence="7">Charged multivesicular body protein 4b</fullName>
    </recommendedName>
</protein>
<keyword evidence="6" id="KW-1185">Reference proteome</keyword>
<comment type="similarity">
    <text evidence="2">Belongs to the SNF7 family.</text>
</comment>